<feature type="transmembrane region" description="Helical" evidence="1">
    <location>
        <begin position="130"/>
        <end position="152"/>
    </location>
</feature>
<keyword evidence="1" id="KW-1133">Transmembrane helix</keyword>
<evidence type="ECO:0000256" key="1">
    <source>
        <dbReference type="SAM" id="Phobius"/>
    </source>
</evidence>
<name>A0A096C4K9_9BACT</name>
<reference evidence="2 3" key="1">
    <citation type="submission" date="2014-07" db="EMBL/GenBank/DDBJ databases">
        <authorList>
            <person name="McCorrison J."/>
            <person name="Sanka R."/>
            <person name="Torralba M."/>
            <person name="Gillis M."/>
            <person name="Haft D.H."/>
            <person name="Methe B."/>
            <person name="Sutton G."/>
            <person name="Nelson K.E."/>
        </authorList>
    </citation>
    <scope>NUCLEOTIDE SEQUENCE [LARGE SCALE GENOMIC DNA]</scope>
    <source>
        <strain evidence="2 3">DNF00882</strain>
    </source>
</reference>
<feature type="transmembrane region" description="Helical" evidence="1">
    <location>
        <begin position="12"/>
        <end position="34"/>
    </location>
</feature>
<gene>
    <name evidence="2" type="ORF">HMPREF0654_03575</name>
</gene>
<protein>
    <submittedName>
        <fullName evidence="2">Uncharacterized protein</fullName>
    </submittedName>
</protein>
<feature type="transmembrane region" description="Helical" evidence="1">
    <location>
        <begin position="46"/>
        <end position="69"/>
    </location>
</feature>
<sequence>MAFVSFYKQHWVLTLLYNIGILFLLFQIYSFFLVPTHEVTGGPGDAITGFVFVIVFLMANGFMVLCDLLLHYWCRTIKIRLSGIATTFVFWLIATLKFSLETHKEFGSYLYDSLGEVIGETIGWNDWVDFSLFCSYIATYFVIAIILGHLLFKR</sequence>
<evidence type="ECO:0000313" key="3">
    <source>
        <dbReference type="Proteomes" id="UP000029538"/>
    </source>
</evidence>
<dbReference type="AlphaFoldDB" id="A0A096C4K9"/>
<organism evidence="2 3">
    <name type="scientific">Prevotella disiens DNF00882</name>
    <dbReference type="NCBI Taxonomy" id="1401075"/>
    <lineage>
        <taxon>Bacteria</taxon>
        <taxon>Pseudomonadati</taxon>
        <taxon>Bacteroidota</taxon>
        <taxon>Bacteroidia</taxon>
        <taxon>Bacteroidales</taxon>
        <taxon>Prevotellaceae</taxon>
        <taxon>Prevotella</taxon>
    </lineage>
</organism>
<dbReference type="Proteomes" id="UP000029538">
    <property type="component" value="Unassembled WGS sequence"/>
</dbReference>
<proteinExistence type="predicted"/>
<keyword evidence="1" id="KW-0812">Transmembrane</keyword>
<dbReference type="EMBL" id="JRNR01000024">
    <property type="protein sequence ID" value="KGF49852.1"/>
    <property type="molecule type" value="Genomic_DNA"/>
</dbReference>
<keyword evidence="1" id="KW-0472">Membrane</keyword>
<feature type="transmembrane region" description="Helical" evidence="1">
    <location>
        <begin position="81"/>
        <end position="100"/>
    </location>
</feature>
<evidence type="ECO:0000313" key="2">
    <source>
        <dbReference type="EMBL" id="KGF49852.1"/>
    </source>
</evidence>
<accession>A0A096C4K9</accession>
<comment type="caution">
    <text evidence="2">The sequence shown here is derived from an EMBL/GenBank/DDBJ whole genome shotgun (WGS) entry which is preliminary data.</text>
</comment>